<evidence type="ECO:0000259" key="8">
    <source>
        <dbReference type="Pfam" id="PF02668"/>
    </source>
</evidence>
<keyword evidence="3" id="KW-0479">Metal-binding</keyword>
<dbReference type="Proteomes" id="UP000398389">
    <property type="component" value="Unassembled WGS sequence"/>
</dbReference>
<dbReference type="GO" id="GO:0046872">
    <property type="term" value="F:metal ion binding"/>
    <property type="evidence" value="ECO:0007669"/>
    <property type="project" value="UniProtKB-KW"/>
</dbReference>
<dbReference type="Gene3D" id="3.60.130.10">
    <property type="entry name" value="Clavaminate synthase-like"/>
    <property type="match status" value="1"/>
</dbReference>
<feature type="region of interest" description="Disordered" evidence="7">
    <location>
        <begin position="22"/>
        <end position="41"/>
    </location>
</feature>
<feature type="domain" description="TauD/TfdA-like" evidence="8">
    <location>
        <begin position="112"/>
        <end position="373"/>
    </location>
</feature>
<dbReference type="Pfam" id="PF02668">
    <property type="entry name" value="TauD"/>
    <property type="match status" value="1"/>
</dbReference>
<keyword evidence="6" id="KW-0408">Iron</keyword>
<protein>
    <recommendedName>
        <fullName evidence="8">TauD/TfdA-like domain-containing protein</fullName>
    </recommendedName>
</protein>
<accession>A0A5E8C7S6</accession>
<proteinExistence type="inferred from homology"/>
<dbReference type="GO" id="GO:0016706">
    <property type="term" value="F:2-oxoglutarate-dependent dioxygenase activity"/>
    <property type="evidence" value="ECO:0007669"/>
    <property type="project" value="TreeGrafter"/>
</dbReference>
<evidence type="ECO:0000256" key="7">
    <source>
        <dbReference type="SAM" id="MobiDB-lite"/>
    </source>
</evidence>
<evidence type="ECO:0000313" key="10">
    <source>
        <dbReference type="Proteomes" id="UP000398389"/>
    </source>
</evidence>
<dbReference type="RefSeq" id="XP_031856576.1">
    <property type="nucleotide sequence ID" value="XM_032000685.1"/>
</dbReference>
<dbReference type="OrthoDB" id="10257314at2759"/>
<sequence length="412" mass="46165">MPALDDLQFQEFDPHYFKDVKPITGPSPYADKPTEGPSYIPPELRQKPLVPSGIFANEYGQHGKDISPLLGRDYSENVQVADFIDLLLDAKSSEQDRERAQNLIRDIAIEISRKGAVVFRNQHKLTVQKQKDFTNQLGLLTGKPKENGLHIHPRAPAGGLVGEDGIIDPEVFYVFSSFDRVQDKLALARRGAAFPSAGWHTDITFEPVPADYSALKIVDQPDEGSGGDTVFANGYALYERLSEPLQEFLENLTGTYSQPVIEDFGKDKAFDLYSQPRGAPENVGDILTATHPVVRTNPVTGWKSVFALGTSFTKFNELTPIESKQLRDFLNESVVNSHNLQVRISWNSNHDIIFFDNRSSYHTATRDYLGTRRGIRTISIGERPYLDKNSGVQSEAIYRELDEKNGTFLSKK</sequence>
<evidence type="ECO:0000256" key="1">
    <source>
        <dbReference type="ARBA" id="ARBA00001954"/>
    </source>
</evidence>
<keyword evidence="5" id="KW-0560">Oxidoreductase</keyword>
<dbReference type="PANTHER" id="PTHR30468:SF10">
    <property type="entry name" value="TAUD_TFDA-LIKE DOMAIN-CONTAINING PROTEIN"/>
    <property type="match status" value="1"/>
</dbReference>
<reference evidence="9 10" key="1">
    <citation type="submission" date="2019-09" db="EMBL/GenBank/DDBJ databases">
        <authorList>
            <person name="Brejova B."/>
        </authorList>
    </citation>
    <scope>NUCLEOTIDE SEQUENCE [LARGE SCALE GENOMIC DNA]</scope>
</reference>
<comment type="similarity">
    <text evidence="2">Belongs to the TfdA dioxygenase family.</text>
</comment>
<organism evidence="9 10">
    <name type="scientific">Magnusiomyces paraingens</name>
    <dbReference type="NCBI Taxonomy" id="2606893"/>
    <lineage>
        <taxon>Eukaryota</taxon>
        <taxon>Fungi</taxon>
        <taxon>Dikarya</taxon>
        <taxon>Ascomycota</taxon>
        <taxon>Saccharomycotina</taxon>
        <taxon>Dipodascomycetes</taxon>
        <taxon>Dipodascales</taxon>
        <taxon>Dipodascaceae</taxon>
        <taxon>Magnusiomyces</taxon>
    </lineage>
</organism>
<keyword evidence="10" id="KW-1185">Reference proteome</keyword>
<dbReference type="InterPro" id="IPR042098">
    <property type="entry name" value="TauD-like_sf"/>
</dbReference>
<name>A0A5E8C7S6_9ASCO</name>
<evidence type="ECO:0000313" key="9">
    <source>
        <dbReference type="EMBL" id="VVT57968.1"/>
    </source>
</evidence>
<evidence type="ECO:0000256" key="2">
    <source>
        <dbReference type="ARBA" id="ARBA00005896"/>
    </source>
</evidence>
<dbReference type="PANTHER" id="PTHR30468">
    <property type="entry name" value="ALPHA-KETOGLUTARATE-DEPENDENT SULFONATE DIOXYGENASE"/>
    <property type="match status" value="1"/>
</dbReference>
<dbReference type="InterPro" id="IPR003819">
    <property type="entry name" value="TauD/TfdA-like"/>
</dbReference>
<evidence type="ECO:0000256" key="4">
    <source>
        <dbReference type="ARBA" id="ARBA00022964"/>
    </source>
</evidence>
<dbReference type="SUPFAM" id="SSF51197">
    <property type="entry name" value="Clavaminate synthase-like"/>
    <property type="match status" value="1"/>
</dbReference>
<evidence type="ECO:0000256" key="6">
    <source>
        <dbReference type="ARBA" id="ARBA00023004"/>
    </source>
</evidence>
<dbReference type="EMBL" id="CABVLU010000005">
    <property type="protein sequence ID" value="VVT57968.1"/>
    <property type="molecule type" value="Genomic_DNA"/>
</dbReference>
<dbReference type="InterPro" id="IPR051323">
    <property type="entry name" value="AtsK-like"/>
</dbReference>
<gene>
    <name evidence="9" type="ORF">SAPINGB_P005971</name>
</gene>
<evidence type="ECO:0000256" key="3">
    <source>
        <dbReference type="ARBA" id="ARBA00022723"/>
    </source>
</evidence>
<evidence type="ECO:0000256" key="5">
    <source>
        <dbReference type="ARBA" id="ARBA00023002"/>
    </source>
</evidence>
<dbReference type="GO" id="GO:0005737">
    <property type="term" value="C:cytoplasm"/>
    <property type="evidence" value="ECO:0007669"/>
    <property type="project" value="TreeGrafter"/>
</dbReference>
<keyword evidence="4" id="KW-0223">Dioxygenase</keyword>
<dbReference type="GeneID" id="43584785"/>
<dbReference type="AlphaFoldDB" id="A0A5E8C7S6"/>
<comment type="cofactor">
    <cofactor evidence="1">
        <name>Fe(2+)</name>
        <dbReference type="ChEBI" id="CHEBI:29033"/>
    </cofactor>
</comment>